<evidence type="ECO:0000313" key="3">
    <source>
        <dbReference type="EMBL" id="KAF2680914.1"/>
    </source>
</evidence>
<feature type="compositionally biased region" description="Polar residues" evidence="1">
    <location>
        <begin position="1"/>
        <end position="19"/>
    </location>
</feature>
<evidence type="ECO:0000256" key="2">
    <source>
        <dbReference type="SAM" id="Phobius"/>
    </source>
</evidence>
<feature type="region of interest" description="Disordered" evidence="1">
    <location>
        <begin position="60"/>
        <end position="85"/>
    </location>
</feature>
<keyword evidence="4" id="KW-1185">Reference proteome</keyword>
<protein>
    <submittedName>
        <fullName evidence="3">Uncharacterized protein</fullName>
    </submittedName>
</protein>
<sequence>MPAILHTNTSFSSGLSNHMPQPDPKQELHGSELQTILFNNFAIMLAAATLIVACLHFRHQRKQNGQEPGHDAENTDSFSSFAIGERDSQVERVLLDTTSPSMVTTHTEGCQE</sequence>
<reference evidence="3" key="1">
    <citation type="journal article" date="2020" name="Stud. Mycol.">
        <title>101 Dothideomycetes genomes: a test case for predicting lifestyles and emergence of pathogens.</title>
        <authorList>
            <person name="Haridas S."/>
            <person name="Albert R."/>
            <person name="Binder M."/>
            <person name="Bloem J."/>
            <person name="Labutti K."/>
            <person name="Salamov A."/>
            <person name="Andreopoulos B."/>
            <person name="Baker S."/>
            <person name="Barry K."/>
            <person name="Bills G."/>
            <person name="Bluhm B."/>
            <person name="Cannon C."/>
            <person name="Castanera R."/>
            <person name="Culley D."/>
            <person name="Daum C."/>
            <person name="Ezra D."/>
            <person name="Gonzalez J."/>
            <person name="Henrissat B."/>
            <person name="Kuo A."/>
            <person name="Liang C."/>
            <person name="Lipzen A."/>
            <person name="Lutzoni F."/>
            <person name="Magnuson J."/>
            <person name="Mondo S."/>
            <person name="Nolan M."/>
            <person name="Ohm R."/>
            <person name="Pangilinan J."/>
            <person name="Park H.-J."/>
            <person name="Ramirez L."/>
            <person name="Alfaro M."/>
            <person name="Sun H."/>
            <person name="Tritt A."/>
            <person name="Yoshinaga Y."/>
            <person name="Zwiers L.-H."/>
            <person name="Turgeon B."/>
            <person name="Goodwin S."/>
            <person name="Spatafora J."/>
            <person name="Crous P."/>
            <person name="Grigoriev I."/>
        </authorList>
    </citation>
    <scope>NUCLEOTIDE SEQUENCE</scope>
    <source>
        <strain evidence="3">CBS 122367</strain>
    </source>
</reference>
<keyword evidence="2" id="KW-0812">Transmembrane</keyword>
<evidence type="ECO:0000313" key="4">
    <source>
        <dbReference type="Proteomes" id="UP000799291"/>
    </source>
</evidence>
<keyword evidence="2" id="KW-0472">Membrane</keyword>
<name>A0A6G1IRN9_9PLEO</name>
<proteinExistence type="predicted"/>
<dbReference type="Proteomes" id="UP000799291">
    <property type="component" value="Unassembled WGS sequence"/>
</dbReference>
<feature type="transmembrane region" description="Helical" evidence="2">
    <location>
        <begin position="36"/>
        <end position="57"/>
    </location>
</feature>
<gene>
    <name evidence="3" type="ORF">K458DRAFT_407050</name>
</gene>
<dbReference type="EMBL" id="MU005594">
    <property type="protein sequence ID" value="KAF2680914.1"/>
    <property type="molecule type" value="Genomic_DNA"/>
</dbReference>
<organism evidence="3 4">
    <name type="scientific">Lentithecium fluviatile CBS 122367</name>
    <dbReference type="NCBI Taxonomy" id="1168545"/>
    <lineage>
        <taxon>Eukaryota</taxon>
        <taxon>Fungi</taxon>
        <taxon>Dikarya</taxon>
        <taxon>Ascomycota</taxon>
        <taxon>Pezizomycotina</taxon>
        <taxon>Dothideomycetes</taxon>
        <taxon>Pleosporomycetidae</taxon>
        <taxon>Pleosporales</taxon>
        <taxon>Massarineae</taxon>
        <taxon>Lentitheciaceae</taxon>
        <taxon>Lentithecium</taxon>
    </lineage>
</organism>
<feature type="region of interest" description="Disordered" evidence="1">
    <location>
        <begin position="1"/>
        <end position="27"/>
    </location>
</feature>
<accession>A0A6G1IRN9</accession>
<dbReference type="OrthoDB" id="10594478at2759"/>
<dbReference type="AlphaFoldDB" id="A0A6G1IRN9"/>
<evidence type="ECO:0000256" key="1">
    <source>
        <dbReference type="SAM" id="MobiDB-lite"/>
    </source>
</evidence>
<keyword evidence="2" id="KW-1133">Transmembrane helix</keyword>